<dbReference type="EMBL" id="JAMQGM010000050">
    <property type="protein sequence ID" value="MCM2580068.1"/>
    <property type="molecule type" value="Genomic_DNA"/>
</dbReference>
<evidence type="ECO:0000313" key="2">
    <source>
        <dbReference type="EMBL" id="MCM2580068.1"/>
    </source>
</evidence>
<dbReference type="PANTHER" id="PTHR43441">
    <property type="entry name" value="RIBOSOMAL-PROTEIN-SERINE ACETYLTRANSFERASE"/>
    <property type="match status" value="1"/>
</dbReference>
<evidence type="ECO:0000313" key="3">
    <source>
        <dbReference type="Proteomes" id="UP001167160"/>
    </source>
</evidence>
<dbReference type="Proteomes" id="UP001167160">
    <property type="component" value="Unassembled WGS sequence"/>
</dbReference>
<dbReference type="SUPFAM" id="SSF55729">
    <property type="entry name" value="Acyl-CoA N-acyltransferases (Nat)"/>
    <property type="match status" value="1"/>
</dbReference>
<gene>
    <name evidence="2" type="ORF">M1E25_22420</name>
</gene>
<dbReference type="PROSITE" id="PS51186">
    <property type="entry name" value="GNAT"/>
    <property type="match status" value="1"/>
</dbReference>
<comment type="caution">
    <text evidence="2">The sequence shown here is derived from an EMBL/GenBank/DDBJ whole genome shotgun (WGS) entry which is preliminary data.</text>
</comment>
<dbReference type="InterPro" id="IPR051908">
    <property type="entry name" value="Ribosomal_N-acetyltransferase"/>
</dbReference>
<evidence type="ECO:0000259" key="1">
    <source>
        <dbReference type="PROSITE" id="PS51186"/>
    </source>
</evidence>
<reference evidence="2" key="1">
    <citation type="journal article" date="2023" name="Int. J. Syst. Evol. Microbiol.">
        <title>Streptomyces meridianus sp. nov. isolated from brackish water of the Tagus estuary in Alcochete, Portugal.</title>
        <authorList>
            <person name="Santos J.D.N."/>
            <person name="Klimek D."/>
            <person name="Calusinska M."/>
            <person name="Lobo Da Cunha A."/>
            <person name="Catita J."/>
            <person name="Goncalves H."/>
            <person name="Gonzalez I."/>
            <person name="Reyes F."/>
            <person name="Lage O.M."/>
        </authorList>
    </citation>
    <scope>NUCLEOTIDE SEQUENCE</scope>
    <source>
        <strain evidence="2">MTZ3.1</strain>
    </source>
</reference>
<dbReference type="Gene3D" id="3.40.630.30">
    <property type="match status" value="1"/>
</dbReference>
<name>A0ABT0XDR8_9ACTN</name>
<dbReference type="PANTHER" id="PTHR43441:SF3">
    <property type="entry name" value="ACETYLTRANSFERASE"/>
    <property type="match status" value="1"/>
</dbReference>
<dbReference type="InterPro" id="IPR016181">
    <property type="entry name" value="Acyl_CoA_acyltransferase"/>
</dbReference>
<dbReference type="Pfam" id="PF13302">
    <property type="entry name" value="Acetyltransf_3"/>
    <property type="match status" value="1"/>
</dbReference>
<proteinExistence type="predicted"/>
<accession>A0ABT0XDR8</accession>
<dbReference type="InterPro" id="IPR000182">
    <property type="entry name" value="GNAT_dom"/>
</dbReference>
<protein>
    <submittedName>
        <fullName evidence="2">GNAT family N-acetyltransferase</fullName>
    </submittedName>
</protein>
<organism evidence="2 3">
    <name type="scientific">Streptomyces meridianus</name>
    <dbReference type="NCBI Taxonomy" id="2938945"/>
    <lineage>
        <taxon>Bacteria</taxon>
        <taxon>Bacillati</taxon>
        <taxon>Actinomycetota</taxon>
        <taxon>Actinomycetes</taxon>
        <taxon>Kitasatosporales</taxon>
        <taxon>Streptomycetaceae</taxon>
        <taxon>Streptomyces</taxon>
    </lineage>
</organism>
<feature type="domain" description="N-acetyltransferase" evidence="1">
    <location>
        <begin position="13"/>
        <end position="179"/>
    </location>
</feature>
<sequence>MVRPAEILRFDRVELRRWRAADADVVDRVVTESLDHLIPWMPWAAEHSRDTAVGFVTRCEQEWAEGQAYNYAITVGGSVIGSCGLMRRIGPGGLEIGYWIHPAWTGQGLVTMSASALLRQAFELPDVDLVEIHHDEANASSEAVPRRLGFTEVGRRAVPDGPASPGEAGIEVLWRLRRLEAGRIVPGRPARHPANPEADRS</sequence>
<dbReference type="RefSeq" id="WP_251418554.1">
    <property type="nucleotide sequence ID" value="NZ_JAMQGM010000050.1"/>
</dbReference>
<keyword evidence="3" id="KW-1185">Reference proteome</keyword>